<dbReference type="PANTHER" id="PTHR19302">
    <property type="entry name" value="GAMMA TUBULIN COMPLEX PROTEIN"/>
    <property type="match status" value="1"/>
</dbReference>
<dbReference type="GO" id="GO:0000278">
    <property type="term" value="P:mitotic cell cycle"/>
    <property type="evidence" value="ECO:0007669"/>
    <property type="project" value="TreeGrafter"/>
</dbReference>
<reference evidence="9" key="2">
    <citation type="journal article" date="2018" name="Biosci. Biotechnol. Biochem.">
        <title>Polysaccharide hydrolase of the hadal zone amphipods Hirondellea gigas.</title>
        <authorList>
            <person name="Kobayashi H."/>
            <person name="Nagahama T."/>
            <person name="Arai W."/>
            <person name="Sasagawa Y."/>
            <person name="Umeda M."/>
            <person name="Hayashi T."/>
            <person name="Nikaido I."/>
            <person name="Watanabe H."/>
            <person name="Oguri K."/>
            <person name="Kitazato H."/>
            <person name="Fujioka K."/>
            <person name="Kido Y."/>
            <person name="Takami H."/>
        </authorList>
    </citation>
    <scope>NUCLEOTIDE SEQUENCE</scope>
    <source>
        <tissue evidence="9">Whole body</tissue>
    </source>
</reference>
<dbReference type="GO" id="GO:0031122">
    <property type="term" value="P:cytoplasmic microtubule organization"/>
    <property type="evidence" value="ECO:0007669"/>
    <property type="project" value="TreeGrafter"/>
</dbReference>
<evidence type="ECO:0000313" key="9">
    <source>
        <dbReference type="EMBL" id="LAB70853.1"/>
    </source>
</evidence>
<comment type="similarity">
    <text evidence="2 6">Belongs to the TUBGCP family.</text>
</comment>
<dbReference type="AlphaFoldDB" id="A0A2P2IA15"/>
<evidence type="ECO:0000256" key="5">
    <source>
        <dbReference type="ARBA" id="ARBA00023212"/>
    </source>
</evidence>
<dbReference type="GO" id="GO:0043015">
    <property type="term" value="F:gamma-tubulin binding"/>
    <property type="evidence" value="ECO:0007669"/>
    <property type="project" value="InterPro"/>
</dbReference>
<dbReference type="Pfam" id="PF04130">
    <property type="entry name" value="GCP_C_terminal"/>
    <property type="match status" value="1"/>
</dbReference>
<dbReference type="EMBL" id="IACF01005267">
    <property type="protein sequence ID" value="LAB70853.1"/>
    <property type="molecule type" value="mRNA"/>
</dbReference>
<dbReference type="GO" id="GO:0000922">
    <property type="term" value="C:spindle pole"/>
    <property type="evidence" value="ECO:0007669"/>
    <property type="project" value="InterPro"/>
</dbReference>
<dbReference type="GO" id="GO:0000930">
    <property type="term" value="C:gamma-tubulin complex"/>
    <property type="evidence" value="ECO:0007669"/>
    <property type="project" value="TreeGrafter"/>
</dbReference>
<protein>
    <recommendedName>
        <fullName evidence="6">Gamma-tubulin complex component</fullName>
    </recommendedName>
</protein>
<dbReference type="PANTHER" id="PTHR19302:SF27">
    <property type="entry name" value="GAMMA-TUBULIN COMPLEX COMPONENT 4"/>
    <property type="match status" value="1"/>
</dbReference>
<evidence type="ECO:0000313" key="10">
    <source>
        <dbReference type="EMBL" id="LAC24959.1"/>
    </source>
</evidence>
<dbReference type="GO" id="GO:0051225">
    <property type="term" value="P:spindle assembly"/>
    <property type="evidence" value="ECO:0007669"/>
    <property type="project" value="TreeGrafter"/>
</dbReference>
<dbReference type="Gene3D" id="1.20.120.1900">
    <property type="entry name" value="Gamma-tubulin complex, C-terminal domain"/>
    <property type="match status" value="1"/>
</dbReference>
<dbReference type="GO" id="GO:0007020">
    <property type="term" value="P:microtubule nucleation"/>
    <property type="evidence" value="ECO:0007669"/>
    <property type="project" value="InterPro"/>
</dbReference>
<name>A0A2P2IA15_9CRUS</name>
<dbReference type="GO" id="GO:0051321">
    <property type="term" value="P:meiotic cell cycle"/>
    <property type="evidence" value="ECO:0007669"/>
    <property type="project" value="TreeGrafter"/>
</dbReference>
<dbReference type="GO" id="GO:0051011">
    <property type="term" value="F:microtubule minus-end binding"/>
    <property type="evidence" value="ECO:0007669"/>
    <property type="project" value="TreeGrafter"/>
</dbReference>
<keyword evidence="4 6" id="KW-0493">Microtubule</keyword>
<reference evidence="10" key="1">
    <citation type="submission" date="2017-11" db="EMBL/GenBank/DDBJ databases">
        <title>The sensing device of the deep-sea amphipod.</title>
        <authorList>
            <person name="Kobayashi H."/>
            <person name="Nagahama T."/>
            <person name="Arai W."/>
            <person name="Sasagawa Y."/>
            <person name="Umeda M."/>
            <person name="Hayashi T."/>
            <person name="Nikaido I."/>
            <person name="Watanabe H."/>
            <person name="Oguri K."/>
            <person name="Kitazato H."/>
            <person name="Fujioka K."/>
            <person name="Kido Y."/>
            <person name="Takami H."/>
        </authorList>
    </citation>
    <scope>NUCLEOTIDE SEQUENCE</scope>
    <source>
        <tissue evidence="10">Whole body</tissue>
    </source>
</reference>
<dbReference type="Pfam" id="PF17681">
    <property type="entry name" value="GCP_N_terminal"/>
    <property type="match status" value="1"/>
</dbReference>
<organism evidence="9">
    <name type="scientific">Hirondellea gigas</name>
    <dbReference type="NCBI Taxonomy" id="1518452"/>
    <lineage>
        <taxon>Eukaryota</taxon>
        <taxon>Metazoa</taxon>
        <taxon>Ecdysozoa</taxon>
        <taxon>Arthropoda</taxon>
        <taxon>Crustacea</taxon>
        <taxon>Multicrustacea</taxon>
        <taxon>Malacostraca</taxon>
        <taxon>Eumalacostraca</taxon>
        <taxon>Peracarida</taxon>
        <taxon>Amphipoda</taxon>
        <taxon>Amphilochidea</taxon>
        <taxon>Lysianassida</taxon>
        <taxon>Lysianassidira</taxon>
        <taxon>Lysianassoidea</taxon>
        <taxon>Lysianassidae</taxon>
        <taxon>Hirondellea</taxon>
    </lineage>
</organism>
<keyword evidence="5 6" id="KW-0206">Cytoskeleton</keyword>
<evidence type="ECO:0000259" key="7">
    <source>
        <dbReference type="Pfam" id="PF04130"/>
    </source>
</evidence>
<evidence type="ECO:0000256" key="6">
    <source>
        <dbReference type="RuleBase" id="RU363050"/>
    </source>
</evidence>
<evidence type="ECO:0000259" key="8">
    <source>
        <dbReference type="Pfam" id="PF17681"/>
    </source>
</evidence>
<dbReference type="GO" id="GO:0005874">
    <property type="term" value="C:microtubule"/>
    <property type="evidence" value="ECO:0007669"/>
    <property type="project" value="UniProtKB-KW"/>
</dbReference>
<proteinExistence type="evidence at transcript level"/>
<feature type="domain" description="Gamma tubulin complex component protein N-terminal" evidence="8">
    <location>
        <begin position="3"/>
        <end position="300"/>
    </location>
</feature>
<dbReference type="EMBL" id="IACT01005816">
    <property type="protein sequence ID" value="LAC24959.1"/>
    <property type="molecule type" value="mRNA"/>
</dbReference>
<keyword evidence="3 6" id="KW-0963">Cytoplasm</keyword>
<accession>A0A2P2IA15</accession>
<comment type="subcellular location">
    <subcellularLocation>
        <location evidence="1 6">Cytoplasm</location>
        <location evidence="1 6">Cytoskeleton</location>
        <location evidence="1 6">Microtubule organizing center</location>
    </subcellularLocation>
</comment>
<evidence type="ECO:0000256" key="1">
    <source>
        <dbReference type="ARBA" id="ARBA00004267"/>
    </source>
</evidence>
<sequence>MMQELLLALLGYDGPIFQLKAEQRFEVCDGIFTERERVMLERVLETATCYSKLMIFCRDNTRGQGRYRAALASALLEATKRYREGVVSLESELLANPQLTPTHLHTTLHLYTPALVTLRDMIDEVSQLGVRGCRLLGVLHRHTEQAVLDNRTLMNSVEQSVHAVLYDQLLQWLLYGALMDPYSEFFLRNKQSPTEAGGESEEQGGKGSAASSVELVTELLPSHLPAVLAHKLLFVGQAVREFDANKHDGSAGRLLEDNEDLFVEQLTALAEAESFSLLRLTQTVDNITATVSKHLCSVVVRGGIVAALDDLKGVMLLGRGELYHTFLEVAAPMLDAPVNTTTNACALFQSSGQLVQVGEDLLERFTVCCSVDAVEHLPAVVKDTYGHANTGWSSLHLEYSTGTVLQQLLCTAGVQRQYNELFSFLLCVKRAQQKLHRCWLRHNISIARAASEERAVWSLRHHMTLLLDGLQYYLQVDVLECEHYRLVSSINSCEDYQQLQGLIASYLSSLSCRCYLRHKLVSKCFSLIFSLCHRFCQFLQEKEDEPATEPESQTSQPSLSELESEFESASSRLFLVLCSLQQLPGQQHTASLLARLDYNYHYRNKQRRTLHAIVGEDE</sequence>
<dbReference type="InterPro" id="IPR041470">
    <property type="entry name" value="GCP_N"/>
</dbReference>
<feature type="domain" description="Gamma tubulin complex component C-terminal" evidence="7">
    <location>
        <begin position="308"/>
        <end position="602"/>
    </location>
</feature>
<evidence type="ECO:0000256" key="4">
    <source>
        <dbReference type="ARBA" id="ARBA00022701"/>
    </source>
</evidence>
<dbReference type="InterPro" id="IPR042241">
    <property type="entry name" value="GCP_C_sf"/>
</dbReference>
<dbReference type="InterPro" id="IPR007259">
    <property type="entry name" value="GCP"/>
</dbReference>
<evidence type="ECO:0000256" key="2">
    <source>
        <dbReference type="ARBA" id="ARBA00010337"/>
    </source>
</evidence>
<evidence type="ECO:0000256" key="3">
    <source>
        <dbReference type="ARBA" id="ARBA00022490"/>
    </source>
</evidence>
<dbReference type="InterPro" id="IPR040457">
    <property type="entry name" value="GCP_C"/>
</dbReference>